<evidence type="ECO:0000313" key="1">
    <source>
        <dbReference type="EMBL" id="EET80682.1"/>
    </source>
</evidence>
<sequence>MPDHSASECVYILDGRIGQSYPGALDGWEFFENSELMFKDGICVDEYQIDISAFFKFVKKGVNPLVDFKTFEARKAAWDEENEEQEPEYAGDLPKNSETITETIYLENFSGSDEELYEYIVSEFGAIEKIGDESEKYAYGGRAFKLSIIAARMAENWQLITQRYSAQQIDDLRKIIIKSATNLADYFLKIGDKKQLAFIYEFLNDDAVSIEKDEPFLYETLVRAGLELQDYDSTYALVSVIDKKSEFLPQEMAKSIADVIKSEGYRAWLAKQ</sequence>
<proteinExistence type="predicted"/>
<organism evidence="1 2">
    <name type="scientific">Campylobacter showae RM3277</name>
    <dbReference type="NCBI Taxonomy" id="553219"/>
    <lineage>
        <taxon>Bacteria</taxon>
        <taxon>Pseudomonadati</taxon>
        <taxon>Campylobacterota</taxon>
        <taxon>Epsilonproteobacteria</taxon>
        <taxon>Campylobacterales</taxon>
        <taxon>Campylobacteraceae</taxon>
        <taxon>Campylobacter</taxon>
    </lineage>
</organism>
<dbReference type="AlphaFoldDB" id="C6RDB5"/>
<dbReference type="Proteomes" id="UP000003107">
    <property type="component" value="Unassembled WGS sequence"/>
</dbReference>
<name>C6RDB5_9BACT</name>
<accession>C6RDB5</accession>
<protein>
    <submittedName>
        <fullName evidence="1">Uncharacterized protein</fullName>
    </submittedName>
</protein>
<dbReference type="GeneID" id="60990625"/>
<comment type="caution">
    <text evidence="1">The sequence shown here is derived from an EMBL/GenBank/DDBJ whole genome shotgun (WGS) entry which is preliminary data.</text>
</comment>
<gene>
    <name evidence="1" type="ORF">CAMSH0001_1831</name>
</gene>
<dbReference type="RefSeq" id="WP_002946767.1">
    <property type="nucleotide sequence ID" value="NZ_ACVQ01000005.1"/>
</dbReference>
<reference evidence="1 2" key="1">
    <citation type="submission" date="2009-07" db="EMBL/GenBank/DDBJ databases">
        <authorList>
            <person name="Madupu R."/>
            <person name="Sebastian Y."/>
            <person name="Durkin A.S."/>
            <person name="Torralba M."/>
            <person name="Methe B."/>
            <person name="Sutton G.G."/>
            <person name="Strausberg R.L."/>
            <person name="Nelson K.E."/>
        </authorList>
    </citation>
    <scope>NUCLEOTIDE SEQUENCE [LARGE SCALE GENOMIC DNA]</scope>
    <source>
        <strain evidence="1 2">RM3277</strain>
    </source>
</reference>
<evidence type="ECO:0000313" key="2">
    <source>
        <dbReference type="Proteomes" id="UP000003107"/>
    </source>
</evidence>
<keyword evidence="2" id="KW-1185">Reference proteome</keyword>
<dbReference type="EMBL" id="ACVQ01000005">
    <property type="protein sequence ID" value="EET80682.1"/>
    <property type="molecule type" value="Genomic_DNA"/>
</dbReference>